<protein>
    <submittedName>
        <fullName evidence="1">Uncharacterized protein</fullName>
    </submittedName>
</protein>
<dbReference type="RefSeq" id="WP_002772275.1">
    <property type="nucleotide sequence ID" value="NZ_HE973021.1"/>
</dbReference>
<gene>
    <name evidence="1" type="ORF">MICAC_6390001</name>
</gene>
<sequence>MNPTSTLPVVTLISAKELLILGKEAADLDPNQPLFEALTKISRVSLAILI</sequence>
<evidence type="ECO:0000313" key="1">
    <source>
        <dbReference type="EMBL" id="CCI05045.1"/>
    </source>
</evidence>
<dbReference type="EMBL" id="CAIJ01000600">
    <property type="protein sequence ID" value="CCI05045.1"/>
    <property type="molecule type" value="Genomic_DNA"/>
</dbReference>
<dbReference type="HOGENOM" id="CLU_3119742_0_0_3"/>
<evidence type="ECO:0000313" key="2">
    <source>
        <dbReference type="Proteomes" id="UP000003480"/>
    </source>
</evidence>
<proteinExistence type="predicted"/>
<name>I4GAT4_MICAE</name>
<dbReference type="AlphaFoldDB" id="I4GAT4"/>
<reference evidence="1 2" key="1">
    <citation type="submission" date="2012-04" db="EMBL/GenBank/DDBJ databases">
        <authorList>
            <person name="Genoscope - CEA"/>
        </authorList>
    </citation>
    <scope>NUCLEOTIDE SEQUENCE [LARGE SCALE GENOMIC DNA]</scope>
    <source>
        <strain evidence="1 2">9443</strain>
    </source>
</reference>
<comment type="caution">
    <text evidence="1">The sequence shown here is derived from an EMBL/GenBank/DDBJ whole genome shotgun (WGS) entry which is preliminary data.</text>
</comment>
<dbReference type="Proteomes" id="UP000003480">
    <property type="component" value="Unassembled WGS sequence"/>
</dbReference>
<organism evidence="1 2">
    <name type="scientific">Microcystis aeruginosa PCC 9443</name>
    <dbReference type="NCBI Taxonomy" id="1160281"/>
    <lineage>
        <taxon>Bacteria</taxon>
        <taxon>Bacillati</taxon>
        <taxon>Cyanobacteriota</taxon>
        <taxon>Cyanophyceae</taxon>
        <taxon>Oscillatoriophycideae</taxon>
        <taxon>Chroococcales</taxon>
        <taxon>Microcystaceae</taxon>
        <taxon>Microcystis</taxon>
    </lineage>
</organism>
<accession>I4GAT4</accession>